<dbReference type="InterPro" id="IPR036663">
    <property type="entry name" value="Fumarylacetoacetase_C_sf"/>
</dbReference>
<comment type="caution">
    <text evidence="3">The sequence shown here is derived from an EMBL/GenBank/DDBJ whole genome shotgun (WGS) entry which is preliminary data.</text>
</comment>
<dbReference type="Pfam" id="PF01557">
    <property type="entry name" value="FAA_hydrolase"/>
    <property type="match status" value="1"/>
</dbReference>
<evidence type="ECO:0000259" key="2">
    <source>
        <dbReference type="Pfam" id="PF01557"/>
    </source>
</evidence>
<keyword evidence="1" id="KW-0479">Metal-binding</keyword>
<reference evidence="3 4" key="1">
    <citation type="submission" date="2020-02" db="EMBL/GenBank/DDBJ databases">
        <title>Ideonella bacterium strain TBM-1.</title>
        <authorList>
            <person name="Chen W.-M."/>
        </authorList>
    </citation>
    <scope>NUCLEOTIDE SEQUENCE [LARGE SCALE GENOMIC DNA]</scope>
    <source>
        <strain evidence="3 4">TBM-1</strain>
    </source>
</reference>
<dbReference type="EMBL" id="JAAGOH010000018">
    <property type="protein sequence ID" value="NDY92486.1"/>
    <property type="molecule type" value="Genomic_DNA"/>
</dbReference>
<proteinExistence type="predicted"/>
<accession>A0A7C9TNF7</accession>
<evidence type="ECO:0000313" key="4">
    <source>
        <dbReference type="Proteomes" id="UP000484255"/>
    </source>
</evidence>
<sequence>MSAVALPAPGLPPCPPLLSGVVYNTLLNHAPEWEALGETAHQPPHKAPAQRPVLALRPRNTLAGPGARVVVPAGEAALQVGVSLGLVIGQPACAVPAERAAEVVAGYCVVADVWVPHPSHYRPAVRQHARDGFCPLGPVVSASAVAEPDALRTEVWVDGVCMQQASTAQRLRPVARLIADVTDFMTLQPGDVLMLGAATPAPLVRAGQRVSLRIDGLPALALELVAGEGR</sequence>
<protein>
    <submittedName>
        <fullName evidence="3">2-hydroxyhepta-2,4-diene-1,7-dioate isomerase</fullName>
    </submittedName>
</protein>
<gene>
    <name evidence="3" type="ORF">G3A44_14960</name>
</gene>
<name>A0A7C9TNF7_9BURK</name>
<feature type="domain" description="Fumarylacetoacetase-like C-terminal" evidence="2">
    <location>
        <begin position="25"/>
        <end position="221"/>
    </location>
</feature>
<dbReference type="RefSeq" id="WP_163458405.1">
    <property type="nucleotide sequence ID" value="NZ_JAAGOH010000018.1"/>
</dbReference>
<dbReference type="InterPro" id="IPR011234">
    <property type="entry name" value="Fumarylacetoacetase-like_C"/>
</dbReference>
<evidence type="ECO:0000313" key="3">
    <source>
        <dbReference type="EMBL" id="NDY92486.1"/>
    </source>
</evidence>
<dbReference type="PANTHER" id="PTHR11820">
    <property type="entry name" value="ACYLPYRUVASE"/>
    <property type="match status" value="1"/>
</dbReference>
<keyword evidence="4" id="KW-1185">Reference proteome</keyword>
<dbReference type="PANTHER" id="PTHR11820:SF114">
    <property type="entry name" value="4-HYDROXYPHENYLACETATE CATABOLISM PROTEIN"/>
    <property type="match status" value="1"/>
</dbReference>
<dbReference type="SUPFAM" id="SSF56529">
    <property type="entry name" value="FAH"/>
    <property type="match status" value="1"/>
</dbReference>
<organism evidence="3 4">
    <name type="scientific">Ideonella livida</name>
    <dbReference type="NCBI Taxonomy" id="2707176"/>
    <lineage>
        <taxon>Bacteria</taxon>
        <taxon>Pseudomonadati</taxon>
        <taxon>Pseudomonadota</taxon>
        <taxon>Betaproteobacteria</taxon>
        <taxon>Burkholderiales</taxon>
        <taxon>Sphaerotilaceae</taxon>
        <taxon>Ideonella</taxon>
    </lineage>
</organism>
<dbReference type="Proteomes" id="UP000484255">
    <property type="component" value="Unassembled WGS sequence"/>
</dbReference>
<dbReference type="GO" id="GO:0046872">
    <property type="term" value="F:metal ion binding"/>
    <property type="evidence" value="ECO:0007669"/>
    <property type="project" value="UniProtKB-KW"/>
</dbReference>
<dbReference type="GO" id="GO:0016853">
    <property type="term" value="F:isomerase activity"/>
    <property type="evidence" value="ECO:0007669"/>
    <property type="project" value="UniProtKB-KW"/>
</dbReference>
<dbReference type="AlphaFoldDB" id="A0A7C9TNF7"/>
<keyword evidence="3" id="KW-0413">Isomerase</keyword>
<evidence type="ECO:0000256" key="1">
    <source>
        <dbReference type="ARBA" id="ARBA00022723"/>
    </source>
</evidence>
<dbReference type="Gene3D" id="3.90.850.10">
    <property type="entry name" value="Fumarylacetoacetase-like, C-terminal domain"/>
    <property type="match status" value="1"/>
</dbReference>